<feature type="chain" id="PRO_5009293568" evidence="1">
    <location>
        <begin position="38"/>
        <end position="137"/>
    </location>
</feature>
<dbReference type="InterPro" id="IPR036366">
    <property type="entry name" value="PGBDSf"/>
</dbReference>
<evidence type="ECO:0000313" key="3">
    <source>
        <dbReference type="EMBL" id="SEG57367.1"/>
    </source>
</evidence>
<dbReference type="Proteomes" id="UP000236754">
    <property type="component" value="Unassembled WGS sequence"/>
</dbReference>
<feature type="signal peptide" evidence="1">
    <location>
        <begin position="1"/>
        <end position="37"/>
    </location>
</feature>
<dbReference type="OrthoDB" id="9815541at2"/>
<reference evidence="3 4" key="1">
    <citation type="submission" date="2016-10" db="EMBL/GenBank/DDBJ databases">
        <authorList>
            <person name="de Groot N.N."/>
        </authorList>
    </citation>
    <scope>NUCLEOTIDE SEQUENCE [LARGE SCALE GENOMIC DNA]</scope>
    <source>
        <strain evidence="3 4">CGMCC 4.2023</strain>
    </source>
</reference>
<dbReference type="EMBL" id="FNVU01000006">
    <property type="protein sequence ID" value="SEG57367.1"/>
    <property type="molecule type" value="Genomic_DNA"/>
</dbReference>
<dbReference type="Gene3D" id="1.10.101.10">
    <property type="entry name" value="PGBD-like superfamily/PGBD"/>
    <property type="match status" value="1"/>
</dbReference>
<sequence length="137" mass="14117">MANRSAAQPLRRRIAAAAVGVLAVGGLTMVASVPAHAASSGHCGFTNSQPEITVGAQGTAVKQAQCELNWAYAYGHTTNYGNGGNGGLTVDGDFGSNTEAATKNFQIHCMGATNPDGVIGPNTWSALNYWVNQPTYC</sequence>
<evidence type="ECO:0000259" key="2">
    <source>
        <dbReference type="Pfam" id="PF01471"/>
    </source>
</evidence>
<evidence type="ECO:0000313" key="4">
    <source>
        <dbReference type="Proteomes" id="UP000236754"/>
    </source>
</evidence>
<name>A0A1H6BAZ3_9ACTN</name>
<dbReference type="AlphaFoldDB" id="A0A1H6BAZ3"/>
<organism evidence="3 4">
    <name type="scientific">Actinacidiphila yanglinensis</name>
    <dbReference type="NCBI Taxonomy" id="310779"/>
    <lineage>
        <taxon>Bacteria</taxon>
        <taxon>Bacillati</taxon>
        <taxon>Actinomycetota</taxon>
        <taxon>Actinomycetes</taxon>
        <taxon>Kitasatosporales</taxon>
        <taxon>Streptomycetaceae</taxon>
        <taxon>Actinacidiphila</taxon>
    </lineage>
</organism>
<feature type="domain" description="Peptidoglycan binding-like" evidence="2">
    <location>
        <begin position="57"/>
        <end position="127"/>
    </location>
</feature>
<dbReference type="RefSeq" id="WP_103886590.1">
    <property type="nucleotide sequence ID" value="NZ_FNVU01000006.1"/>
</dbReference>
<gene>
    <name evidence="3" type="ORF">SAMN05216223_106334</name>
</gene>
<dbReference type="InterPro" id="IPR002477">
    <property type="entry name" value="Peptidoglycan-bd-like"/>
</dbReference>
<dbReference type="Pfam" id="PF01471">
    <property type="entry name" value="PG_binding_1"/>
    <property type="match status" value="1"/>
</dbReference>
<accession>A0A1H6BAZ3</accession>
<evidence type="ECO:0000256" key="1">
    <source>
        <dbReference type="SAM" id="SignalP"/>
    </source>
</evidence>
<dbReference type="SUPFAM" id="SSF47090">
    <property type="entry name" value="PGBD-like"/>
    <property type="match status" value="1"/>
</dbReference>
<proteinExistence type="predicted"/>
<keyword evidence="1" id="KW-0732">Signal</keyword>
<protein>
    <submittedName>
        <fullName evidence="3">Lysozyme</fullName>
    </submittedName>
</protein>
<keyword evidence="4" id="KW-1185">Reference proteome</keyword>
<dbReference type="InterPro" id="IPR036365">
    <property type="entry name" value="PGBD-like_sf"/>
</dbReference>